<keyword evidence="2" id="KW-1185">Reference proteome</keyword>
<comment type="caution">
    <text evidence="1">The sequence shown here is derived from an EMBL/GenBank/DDBJ whole genome shotgun (WGS) entry which is preliminary data.</text>
</comment>
<sequence length="98" mass="11875">MDIDITSLSQDMPDFHNHEEAREWFKNQFHERFSLRSSDDEDGKKVYYYHLIKHPDQYEQYMESFAKEQEGHEITNMETFESYSTVQITEDGDIHFIS</sequence>
<accession>A0A840QMC9</accession>
<evidence type="ECO:0000313" key="1">
    <source>
        <dbReference type="EMBL" id="MBB5172491.1"/>
    </source>
</evidence>
<dbReference type="AlphaFoldDB" id="A0A840QMC9"/>
<dbReference type="RefSeq" id="WP_184662952.1">
    <property type="nucleotide sequence ID" value="NZ_JACHHB010000002.1"/>
</dbReference>
<organism evidence="1 2">
    <name type="scientific">Texcoconibacillus texcoconensis</name>
    <dbReference type="NCBI Taxonomy" id="1095777"/>
    <lineage>
        <taxon>Bacteria</taxon>
        <taxon>Bacillati</taxon>
        <taxon>Bacillota</taxon>
        <taxon>Bacilli</taxon>
        <taxon>Bacillales</taxon>
        <taxon>Bacillaceae</taxon>
        <taxon>Texcoconibacillus</taxon>
    </lineage>
</organism>
<proteinExistence type="predicted"/>
<dbReference type="Proteomes" id="UP000551878">
    <property type="component" value="Unassembled WGS sequence"/>
</dbReference>
<protein>
    <submittedName>
        <fullName evidence="1">Uncharacterized protein</fullName>
    </submittedName>
</protein>
<dbReference type="EMBL" id="JACHHB010000002">
    <property type="protein sequence ID" value="MBB5172491.1"/>
    <property type="molecule type" value="Genomic_DNA"/>
</dbReference>
<gene>
    <name evidence="1" type="ORF">HNQ41_000635</name>
</gene>
<evidence type="ECO:0000313" key="2">
    <source>
        <dbReference type="Proteomes" id="UP000551878"/>
    </source>
</evidence>
<reference evidence="1 2" key="1">
    <citation type="submission" date="2020-08" db="EMBL/GenBank/DDBJ databases">
        <title>Genomic Encyclopedia of Type Strains, Phase IV (KMG-IV): sequencing the most valuable type-strain genomes for metagenomic binning, comparative biology and taxonomic classification.</title>
        <authorList>
            <person name="Goeker M."/>
        </authorList>
    </citation>
    <scope>NUCLEOTIDE SEQUENCE [LARGE SCALE GENOMIC DNA]</scope>
    <source>
        <strain evidence="1 2">DSM 24696</strain>
    </source>
</reference>
<name>A0A840QMC9_9BACI</name>